<dbReference type="Proteomes" id="UP000596929">
    <property type="component" value="Unassembled WGS sequence"/>
</dbReference>
<dbReference type="EMBL" id="JACOOO010000052">
    <property type="protein sequence ID" value="MBC5631165.1"/>
    <property type="molecule type" value="Genomic_DNA"/>
</dbReference>
<evidence type="ECO:0000313" key="1">
    <source>
        <dbReference type="EMBL" id="MBC5631165.1"/>
    </source>
</evidence>
<comment type="caution">
    <text evidence="1">The sequence shown here is derived from an EMBL/GenBank/DDBJ whole genome shotgun (WGS) entry which is preliminary data.</text>
</comment>
<organism evidence="1 2">
    <name type="scientific">Clostridium hominis</name>
    <dbReference type="NCBI Taxonomy" id="2763036"/>
    <lineage>
        <taxon>Bacteria</taxon>
        <taxon>Bacillati</taxon>
        <taxon>Bacillota</taxon>
        <taxon>Clostridia</taxon>
        <taxon>Eubacteriales</taxon>
        <taxon>Clostridiaceae</taxon>
        <taxon>Clostridium</taxon>
    </lineage>
</organism>
<accession>A0ABR7DI93</accession>
<sequence>MSDKIYKEFNEIKIKDKITIKKEGKHYKLETVKKEYMLVVNKGKLDNEYDIIDFSTGELQEVIIFDDKVISR</sequence>
<protein>
    <submittedName>
        <fullName evidence="1">Uncharacterized protein</fullName>
    </submittedName>
</protein>
<evidence type="ECO:0000313" key="2">
    <source>
        <dbReference type="Proteomes" id="UP000596929"/>
    </source>
</evidence>
<reference evidence="1 2" key="1">
    <citation type="submission" date="2020-08" db="EMBL/GenBank/DDBJ databases">
        <title>Genome public.</title>
        <authorList>
            <person name="Liu C."/>
            <person name="Sun Q."/>
        </authorList>
    </citation>
    <scope>NUCLEOTIDE SEQUENCE [LARGE SCALE GENOMIC DNA]</scope>
    <source>
        <strain evidence="1 2">NSJ-6</strain>
    </source>
</reference>
<name>A0ABR7DI93_9CLOT</name>
<keyword evidence="2" id="KW-1185">Reference proteome</keyword>
<gene>
    <name evidence="1" type="ORF">H8S20_20300</name>
</gene>
<proteinExistence type="predicted"/>